<proteinExistence type="predicted"/>
<dbReference type="Proteomes" id="UP000242602">
    <property type="component" value="Unassembled WGS sequence"/>
</dbReference>
<organism evidence="1">
    <name type="scientific">Tetrahymena thermophila (strain SB210)</name>
    <dbReference type="NCBI Taxonomy" id="312017"/>
    <lineage>
        <taxon>Eukaryota</taxon>
        <taxon>Sar</taxon>
        <taxon>Alveolata</taxon>
        <taxon>Ciliophora</taxon>
        <taxon>Intramacronucleata</taxon>
        <taxon>Oligohymenophorea</taxon>
        <taxon>Hymenostomatida</taxon>
        <taxon>Tetrahymenina</taxon>
        <taxon>Tetrahymenidae</taxon>
        <taxon>Tetrahymena</taxon>
    </lineage>
</organism>
<sequence>MNISKRLEEYIETSCDIFLIIRTGCYQNGLYRQKEEAQPFNISLESLISKYKQNGYISYLSADLIDNIIQEFRYSKNKTIGRLFLKSCKEDLFEESAECQNLINSFDKEIKNTSNNDLVNQLLENFAEQINQIRPTIDVKLSLVASSGYLEPNNNYNHIYKNE</sequence>
<reference evidence="1" key="1">
    <citation type="submission" date="2011-11" db="EMBL/GenBank/DDBJ databases">
        <title>The Genome Sequence of Tetrahymena thermophila SB210.</title>
        <authorList>
            <consortium name="The Broad Institute Genome Sequencing Platform"/>
            <person name="Russ C."/>
            <person name="Coyne R.S."/>
            <person name="Orias E."/>
            <person name="Taverna S.D."/>
            <person name="Papazyan R."/>
            <person name="Young S.K."/>
            <person name="Zeng Q."/>
            <person name="Gargeya S."/>
            <person name="Fitzgerald M."/>
            <person name="Haas B."/>
            <person name="Abouelleil A."/>
            <person name="Alvarado L."/>
            <person name="Arachchi H.M."/>
            <person name="Berlin A."/>
            <person name="Brown A."/>
            <person name="Chapman S.B."/>
            <person name="Chen Z."/>
            <person name="Dunbar C."/>
            <person name="Freedman E."/>
            <person name="Gearin G."/>
            <person name="Goldberg J."/>
            <person name="Griggs A."/>
            <person name="Gujja S."/>
            <person name="Heiman D."/>
            <person name="Howarth C."/>
            <person name="Lui A."/>
            <person name="MacDonald P.J.P."/>
            <person name="Montmayeur A."/>
            <person name="Murphy C."/>
            <person name="Neiman D."/>
            <person name="Pearson M."/>
            <person name="Priest M."/>
            <person name="Roberts A."/>
            <person name="Saif S."/>
            <person name="Shea T."/>
            <person name="Sisk P."/>
            <person name="Stolte C."/>
            <person name="Sykes S."/>
            <person name="Wortman J."/>
            <person name="Nusbaum C."/>
            <person name="Birren B."/>
        </authorList>
    </citation>
    <scope>NUCLEOTIDE SEQUENCE [LARGE SCALE GENOMIC DNA]</scope>
    <source>
        <strain evidence="1">SB210</strain>
    </source>
</reference>
<protein>
    <submittedName>
        <fullName evidence="1">Uncharacterized protein</fullName>
    </submittedName>
</protein>
<dbReference type="EMBL" id="JH659694">
    <property type="protein sequence ID" value="OCB06986.1"/>
    <property type="molecule type" value="Genomic_DNA"/>
</dbReference>
<gene>
    <name evidence="1" type="ORF">TTHMIC_00013</name>
</gene>
<reference evidence="1" key="2">
    <citation type="submission" date="2016-07" db="EMBL/GenBank/DDBJ databases">
        <authorList>
            <person name="Coyne R.S."/>
            <person name="Hamilton E.P."/>
            <person name="Orias E."/>
            <person name="Russ C."/>
            <person name="Kapusta A."/>
            <person name="Bidwell S.L."/>
            <person name="Krishnakumar V."/>
            <person name="Zafar N."/>
            <person name="Tang H."/>
            <person name="Hadjithomas M."/>
        </authorList>
    </citation>
    <scope>NUCLEOTIDE SEQUENCE [LARGE SCALE GENOMIC DNA]</scope>
    <source>
        <strain evidence="1">SB210</strain>
    </source>
</reference>
<evidence type="ECO:0000313" key="1">
    <source>
        <dbReference type="EMBL" id="OCB06986.1"/>
    </source>
</evidence>
<accession>A0A1B9C266</accession>
<name>A0A1B9C266_TETTS</name>
<dbReference type="AlphaFoldDB" id="A0A1B9C266"/>